<feature type="compositionally biased region" description="Basic and acidic residues" evidence="1">
    <location>
        <begin position="317"/>
        <end position="326"/>
    </location>
</feature>
<reference evidence="3" key="1">
    <citation type="journal article" date="2015" name="ISME J.">
        <title>Draft Genome Sequence of Streptomyces incarnatus NRRL8089, which Produces the Nucleoside Antibiotic Sinefungin.</title>
        <authorList>
            <person name="Oshima K."/>
            <person name="Hattori M."/>
            <person name="Shimizu H."/>
            <person name="Fukuda K."/>
            <person name="Nemoto M."/>
            <person name="Inagaki K."/>
            <person name="Tamura T."/>
        </authorList>
    </citation>
    <scope>NUCLEOTIDE SEQUENCE</scope>
    <source>
        <strain evidence="3">FACHB-1375</strain>
    </source>
</reference>
<accession>A0A926ZKE4</accession>
<proteinExistence type="predicted"/>
<dbReference type="Gene3D" id="1.25.40.10">
    <property type="entry name" value="Tetratricopeptide repeat domain"/>
    <property type="match status" value="1"/>
</dbReference>
<evidence type="ECO:0000313" key="3">
    <source>
        <dbReference type="EMBL" id="MBD2185694.1"/>
    </source>
</evidence>
<dbReference type="SUPFAM" id="SSF48452">
    <property type="entry name" value="TPR-like"/>
    <property type="match status" value="1"/>
</dbReference>
<dbReference type="InterPro" id="IPR001623">
    <property type="entry name" value="DnaJ_domain"/>
</dbReference>
<reference evidence="3" key="2">
    <citation type="submission" date="2020-08" db="EMBL/GenBank/DDBJ databases">
        <authorList>
            <person name="Chen M."/>
            <person name="Teng W."/>
            <person name="Zhao L."/>
            <person name="Hu C."/>
            <person name="Zhou Y."/>
            <person name="Han B."/>
            <person name="Song L."/>
            <person name="Shu W."/>
        </authorList>
    </citation>
    <scope>NUCLEOTIDE SEQUENCE</scope>
    <source>
        <strain evidence="3">FACHB-1375</strain>
    </source>
</reference>
<dbReference type="Gene3D" id="1.10.287.110">
    <property type="entry name" value="DnaJ domain"/>
    <property type="match status" value="1"/>
</dbReference>
<dbReference type="InterPro" id="IPR036869">
    <property type="entry name" value="J_dom_sf"/>
</dbReference>
<keyword evidence="4" id="KW-1185">Reference proteome</keyword>
<evidence type="ECO:0000313" key="4">
    <source>
        <dbReference type="Proteomes" id="UP000641646"/>
    </source>
</evidence>
<dbReference type="InterPro" id="IPR011990">
    <property type="entry name" value="TPR-like_helical_dom_sf"/>
</dbReference>
<dbReference type="EMBL" id="JACJPW010000137">
    <property type="protein sequence ID" value="MBD2185694.1"/>
    <property type="molecule type" value="Genomic_DNA"/>
</dbReference>
<organism evidence="3 4">
    <name type="scientific">Aerosakkonema funiforme FACHB-1375</name>
    <dbReference type="NCBI Taxonomy" id="2949571"/>
    <lineage>
        <taxon>Bacteria</taxon>
        <taxon>Bacillati</taxon>
        <taxon>Cyanobacteriota</taxon>
        <taxon>Cyanophyceae</taxon>
        <taxon>Oscillatoriophycideae</taxon>
        <taxon>Aerosakkonematales</taxon>
        <taxon>Aerosakkonemataceae</taxon>
        <taxon>Aerosakkonema</taxon>
    </lineage>
</organism>
<dbReference type="RefSeq" id="WP_190474242.1">
    <property type="nucleotide sequence ID" value="NZ_JACJPW010000137.1"/>
</dbReference>
<dbReference type="CDD" id="cd06257">
    <property type="entry name" value="DnaJ"/>
    <property type="match status" value="1"/>
</dbReference>
<feature type="compositionally biased region" description="Polar residues" evidence="1">
    <location>
        <begin position="175"/>
        <end position="184"/>
    </location>
</feature>
<feature type="region of interest" description="Disordered" evidence="1">
    <location>
        <begin position="290"/>
        <end position="326"/>
    </location>
</feature>
<dbReference type="Proteomes" id="UP000641646">
    <property type="component" value="Unassembled WGS sequence"/>
</dbReference>
<dbReference type="Pfam" id="PF00226">
    <property type="entry name" value="DnaJ"/>
    <property type="match status" value="1"/>
</dbReference>
<feature type="domain" description="J" evidence="2">
    <location>
        <begin position="16"/>
        <end position="87"/>
    </location>
</feature>
<dbReference type="InterPro" id="IPR019734">
    <property type="entry name" value="TPR_rpt"/>
</dbReference>
<evidence type="ECO:0000259" key="2">
    <source>
        <dbReference type="PROSITE" id="PS50076"/>
    </source>
</evidence>
<dbReference type="PROSITE" id="PS50076">
    <property type="entry name" value="DNAJ_2"/>
    <property type="match status" value="1"/>
</dbReference>
<protein>
    <submittedName>
        <fullName evidence="3">DnaJ domain-containing protein</fullName>
    </submittedName>
</protein>
<dbReference type="SMART" id="SM00271">
    <property type="entry name" value="DnaJ"/>
    <property type="match status" value="1"/>
</dbReference>
<dbReference type="SUPFAM" id="SSF46565">
    <property type="entry name" value="Chaperone J-domain"/>
    <property type="match status" value="1"/>
</dbReference>
<evidence type="ECO:0000256" key="1">
    <source>
        <dbReference type="SAM" id="MobiDB-lite"/>
    </source>
</evidence>
<comment type="caution">
    <text evidence="3">The sequence shown here is derived from an EMBL/GenBank/DDBJ whole genome shotgun (WGS) entry which is preliminary data.</text>
</comment>
<sequence length="326" mass="36576">MALNIERGLFKFDFTDHHAVLGVPLDATANDVRKRYLKISRRLHPDSCIAESEAVKHQASQFFAKMVNPAYEQLFSEQSRAEHNALLSRMGKRLVQEQNQIEVRSEIAKKLSKSGNFEQEYKTVLQNLSEKQYESLDKVLEQTAEISEINLIYLLRKASQGQPVNKVAQAVPKPQTATAASGGTTKPPAQGTASVAEKKVDKQETSPTETYCRRALEYIEKNYPARAVLEMKDALKMEPNNSRCHAILAMAYWKQDQMTMAKVHMNQALKFNPQEPTALEVKKLMEKLAEKSAAATASAKKKEAEKSSGGLFGLFGKKTDKNEKKK</sequence>
<name>A0A926ZKE4_9CYAN</name>
<gene>
    <name evidence="3" type="ORF">H6G03_32310</name>
</gene>
<dbReference type="AlphaFoldDB" id="A0A926ZKE4"/>
<dbReference type="Pfam" id="PF13181">
    <property type="entry name" value="TPR_8"/>
    <property type="match status" value="2"/>
</dbReference>
<feature type="region of interest" description="Disordered" evidence="1">
    <location>
        <begin position="172"/>
        <end position="207"/>
    </location>
</feature>